<evidence type="ECO:0000256" key="2">
    <source>
        <dbReference type="ARBA" id="ARBA00022630"/>
    </source>
</evidence>
<proteinExistence type="inferred from homology"/>
<evidence type="ECO:0000256" key="6">
    <source>
        <dbReference type="ARBA" id="ARBA00023157"/>
    </source>
</evidence>
<keyword evidence="2 11" id="KW-0285">Flavoprotein</keyword>
<dbReference type="Proteomes" id="UP000093962">
    <property type="component" value="Unassembled WGS sequence"/>
</dbReference>
<protein>
    <submittedName>
        <fullName evidence="14">Mycothione reductase</fullName>
    </submittedName>
</protein>
<feature type="binding site" evidence="9">
    <location>
        <position position="265"/>
    </location>
    <ligand>
        <name>NAD(+)</name>
        <dbReference type="ChEBI" id="CHEBI:57540"/>
    </ligand>
</feature>
<dbReference type="GO" id="GO:0004148">
    <property type="term" value="F:dihydrolipoyl dehydrogenase (NADH) activity"/>
    <property type="evidence" value="ECO:0007669"/>
    <property type="project" value="TreeGrafter"/>
</dbReference>
<evidence type="ECO:0000256" key="10">
    <source>
        <dbReference type="PIRSR" id="PIRSR000350-4"/>
    </source>
</evidence>
<dbReference type="AlphaFoldDB" id="A0A1A0MA83"/>
<dbReference type="InterPro" id="IPR050151">
    <property type="entry name" value="Class-I_Pyr_Nuc-Dis_Oxidored"/>
</dbReference>
<feature type="binding site" evidence="9">
    <location>
        <position position="48"/>
    </location>
    <ligand>
        <name>FAD</name>
        <dbReference type="ChEBI" id="CHEBI:57692"/>
    </ligand>
</feature>
<evidence type="ECO:0000256" key="1">
    <source>
        <dbReference type="ARBA" id="ARBA00007532"/>
    </source>
</evidence>
<evidence type="ECO:0000256" key="3">
    <source>
        <dbReference type="ARBA" id="ARBA00022827"/>
    </source>
</evidence>
<dbReference type="NCBIfam" id="NF005884">
    <property type="entry name" value="PRK07846.1"/>
    <property type="match status" value="1"/>
</dbReference>
<feature type="active site" description="Proton acceptor" evidence="8">
    <location>
        <position position="443"/>
    </location>
</feature>
<dbReference type="InterPro" id="IPR001100">
    <property type="entry name" value="Pyr_nuc-diS_OxRdtase"/>
</dbReference>
<dbReference type="InterPro" id="IPR004099">
    <property type="entry name" value="Pyr_nucl-diS_OxRdtase_dimer"/>
</dbReference>
<dbReference type="Gene3D" id="3.30.390.30">
    <property type="match status" value="1"/>
</dbReference>
<dbReference type="InterPro" id="IPR023753">
    <property type="entry name" value="FAD/NAD-binding_dom"/>
</dbReference>
<name>A0A1A0MA83_MYCMU</name>
<accession>A0A1A0MA83</accession>
<feature type="domain" description="FAD/NAD(P)-binding" evidence="13">
    <location>
        <begin position="4"/>
        <end position="320"/>
    </location>
</feature>
<feature type="disulfide bond" description="Redox-active" evidence="10">
    <location>
        <begin position="39"/>
        <end position="44"/>
    </location>
</feature>
<dbReference type="PRINTS" id="PR00368">
    <property type="entry name" value="FADPNR"/>
</dbReference>
<feature type="domain" description="Pyridine nucleotide-disulphide oxidoreductase dimerisation" evidence="12">
    <location>
        <begin position="344"/>
        <end position="453"/>
    </location>
</feature>
<evidence type="ECO:0000256" key="4">
    <source>
        <dbReference type="ARBA" id="ARBA00023002"/>
    </source>
</evidence>
<dbReference type="GO" id="GO:0006103">
    <property type="term" value="P:2-oxoglutarate metabolic process"/>
    <property type="evidence" value="ECO:0007669"/>
    <property type="project" value="TreeGrafter"/>
</dbReference>
<evidence type="ECO:0000259" key="13">
    <source>
        <dbReference type="Pfam" id="PF07992"/>
    </source>
</evidence>
<sequence>MEHYDLTIIGTGSGNSVLDERYDGLKVAICEQGTFGGTCLNVGCIPTKMFVYAADVAQTIRHSATFGVDSHLDGVRWPDIVERVFGRIDPIAAGGEEYRRGLPNVTVYGSHTRFGPTLPDGTYTLRTAAGDEFSSDKVVIAAGSRSWIPPNIAGSGVPYFTSDDIMRIPALPEHLVIIGGGFISVEFAHVFSSLGSKVTIVLRGDRLLRRCDEEICRRFSTVVGKKWDLRTQENVVGAQRDGDGVVLEFDDGETLRADALLVATGRVPNGDLLDVQLAGVSLDDDGYVVVDEFQRTTARGIFALGDVSSHHQLKHVANHEARTVKENLLRDWDGELVASDHRFVPAAVFTDPQVAMVGMNEAEARAAGFDVVVKVQEYGDTAYGWAMEDTTGILKLIGERGTGRILGAHLMGYQASSLIQPLIQAMSFGQRAQDVARGQYWIHPALSEVIENALLGLV</sequence>
<comment type="cofactor">
    <cofactor evidence="9">
        <name>FAD</name>
        <dbReference type="ChEBI" id="CHEBI:57692"/>
    </cofactor>
    <text evidence="9">Binds 1 FAD per subunit.</text>
</comment>
<evidence type="ECO:0000256" key="9">
    <source>
        <dbReference type="PIRSR" id="PIRSR000350-3"/>
    </source>
</evidence>
<dbReference type="InterPro" id="IPR012999">
    <property type="entry name" value="Pyr_OxRdtase_I_AS"/>
</dbReference>
<dbReference type="PROSITE" id="PS00076">
    <property type="entry name" value="PYRIDINE_REDOX_1"/>
    <property type="match status" value="1"/>
</dbReference>
<dbReference type="Gene3D" id="3.50.50.60">
    <property type="entry name" value="FAD/NAD(P)-binding domain"/>
    <property type="match status" value="2"/>
</dbReference>
<feature type="binding site" evidence="9">
    <location>
        <begin position="179"/>
        <end position="186"/>
    </location>
    <ligand>
        <name>NAD(+)</name>
        <dbReference type="ChEBI" id="CHEBI:57540"/>
    </ligand>
</feature>
<evidence type="ECO:0000256" key="7">
    <source>
        <dbReference type="ARBA" id="ARBA00023284"/>
    </source>
</evidence>
<evidence type="ECO:0000259" key="12">
    <source>
        <dbReference type="Pfam" id="PF02852"/>
    </source>
</evidence>
<dbReference type="SUPFAM" id="SSF55424">
    <property type="entry name" value="FAD/NAD-linked reductases, dimerisation (C-terminal) domain"/>
    <property type="match status" value="1"/>
</dbReference>
<dbReference type="PANTHER" id="PTHR22912:SF217">
    <property type="entry name" value="DIHYDROLIPOYL DEHYDROGENASE"/>
    <property type="match status" value="1"/>
</dbReference>
<organism evidence="14 15">
    <name type="scientific">Mycolicibacterium mucogenicum</name>
    <name type="common">Mycobacterium mucogenicum</name>
    <dbReference type="NCBI Taxonomy" id="56689"/>
    <lineage>
        <taxon>Bacteria</taxon>
        <taxon>Bacillati</taxon>
        <taxon>Actinomycetota</taxon>
        <taxon>Actinomycetes</taxon>
        <taxon>Mycobacteriales</taxon>
        <taxon>Mycobacteriaceae</taxon>
        <taxon>Mycolicibacterium</taxon>
    </lineage>
</organism>
<dbReference type="Pfam" id="PF07992">
    <property type="entry name" value="Pyr_redox_2"/>
    <property type="match status" value="1"/>
</dbReference>
<dbReference type="InterPro" id="IPR017817">
    <property type="entry name" value="Mycothione_reductase"/>
</dbReference>
<feature type="binding site" evidence="9">
    <location>
        <position position="306"/>
    </location>
    <ligand>
        <name>FAD</name>
        <dbReference type="ChEBI" id="CHEBI:57692"/>
    </ligand>
</feature>
<comment type="caution">
    <text evidence="14">The sequence shown here is derived from an EMBL/GenBank/DDBJ whole genome shotgun (WGS) entry which is preliminary data.</text>
</comment>
<reference evidence="14 15" key="1">
    <citation type="submission" date="2016-06" db="EMBL/GenBank/DDBJ databases">
        <authorList>
            <person name="Kjaerup R.B."/>
            <person name="Dalgaard T.S."/>
            <person name="Juul-Madsen H.R."/>
        </authorList>
    </citation>
    <scope>NUCLEOTIDE SEQUENCE [LARGE SCALE GENOMIC DNA]</scope>
    <source>
        <strain evidence="14 15">1199456.5</strain>
    </source>
</reference>
<evidence type="ECO:0000256" key="8">
    <source>
        <dbReference type="PIRSR" id="PIRSR000350-2"/>
    </source>
</evidence>
<dbReference type="InterPro" id="IPR036188">
    <property type="entry name" value="FAD/NAD-bd_sf"/>
</dbReference>
<evidence type="ECO:0000256" key="11">
    <source>
        <dbReference type="RuleBase" id="RU003691"/>
    </source>
</evidence>
<evidence type="ECO:0000313" key="15">
    <source>
        <dbReference type="Proteomes" id="UP000093962"/>
    </source>
</evidence>
<dbReference type="RefSeq" id="WP_064860243.1">
    <property type="nucleotide sequence ID" value="NZ_LZSF01000228.1"/>
</dbReference>
<gene>
    <name evidence="14" type="ORF">A5642_28105</name>
</gene>
<keyword evidence="5 9" id="KW-0520">NAD</keyword>
<dbReference type="GO" id="GO:0050660">
    <property type="term" value="F:flavin adenine dinucleotide binding"/>
    <property type="evidence" value="ECO:0007669"/>
    <property type="project" value="TreeGrafter"/>
</dbReference>
<keyword evidence="7 11" id="KW-0676">Redox-active center</keyword>
<dbReference type="EMBL" id="LZSF01000228">
    <property type="protein sequence ID" value="OBA81951.1"/>
    <property type="molecule type" value="Genomic_DNA"/>
</dbReference>
<comment type="similarity">
    <text evidence="1 11">Belongs to the class-I pyridine nucleotide-disulfide oxidoreductase family.</text>
</comment>
<dbReference type="PRINTS" id="PR00411">
    <property type="entry name" value="PNDRDTASEI"/>
</dbReference>
<evidence type="ECO:0000256" key="5">
    <source>
        <dbReference type="ARBA" id="ARBA00023027"/>
    </source>
</evidence>
<dbReference type="OrthoDB" id="9800167at2"/>
<dbReference type="PANTHER" id="PTHR22912">
    <property type="entry name" value="DISULFIDE OXIDOREDUCTASE"/>
    <property type="match status" value="1"/>
</dbReference>
<dbReference type="PIRSF" id="PIRSF000350">
    <property type="entry name" value="Mercury_reductase_MerA"/>
    <property type="match status" value="1"/>
</dbReference>
<keyword evidence="4 11" id="KW-0560">Oxidoreductase</keyword>
<dbReference type="NCBIfam" id="TIGR03452">
    <property type="entry name" value="mycothione_red"/>
    <property type="match status" value="1"/>
</dbReference>
<dbReference type="InterPro" id="IPR016156">
    <property type="entry name" value="FAD/NAD-linked_Rdtase_dimer_sf"/>
</dbReference>
<dbReference type="Pfam" id="PF02852">
    <property type="entry name" value="Pyr_redox_dim"/>
    <property type="match status" value="1"/>
</dbReference>
<keyword evidence="9" id="KW-0547">Nucleotide-binding</keyword>
<keyword evidence="6" id="KW-1015">Disulfide bond</keyword>
<dbReference type="SUPFAM" id="SSF51905">
    <property type="entry name" value="FAD/NAD(P)-binding domain"/>
    <property type="match status" value="1"/>
</dbReference>
<evidence type="ECO:0000313" key="14">
    <source>
        <dbReference type="EMBL" id="OBA81951.1"/>
    </source>
</evidence>
<keyword evidence="3 9" id="KW-0274">FAD</keyword>